<accession>A0A5D2MA58</accession>
<sequence length="46" mass="5124">MSSPSATAGFFPFFFFSSPLSKNPLGLIPFFDQFFEISLQSPFPSI</sequence>
<dbReference type="AlphaFoldDB" id="A0A5D2MA58"/>
<dbReference type="EMBL" id="CM017623">
    <property type="protein sequence ID" value="TYH88039.1"/>
    <property type="molecule type" value="Genomic_DNA"/>
</dbReference>
<dbReference type="Proteomes" id="UP000322667">
    <property type="component" value="Chromosome D01"/>
</dbReference>
<proteinExistence type="predicted"/>
<reference evidence="1 2" key="1">
    <citation type="submission" date="2019-07" db="EMBL/GenBank/DDBJ databases">
        <title>WGS assembly of Gossypium tomentosum.</title>
        <authorList>
            <person name="Chen Z.J."/>
            <person name="Sreedasyam A."/>
            <person name="Ando A."/>
            <person name="Song Q."/>
            <person name="De L."/>
            <person name="Hulse-Kemp A."/>
            <person name="Ding M."/>
            <person name="Ye W."/>
            <person name="Kirkbride R."/>
            <person name="Jenkins J."/>
            <person name="Plott C."/>
            <person name="Lovell J."/>
            <person name="Lin Y.-M."/>
            <person name="Vaughn R."/>
            <person name="Liu B."/>
            <person name="Li W."/>
            <person name="Simpson S."/>
            <person name="Scheffler B."/>
            <person name="Saski C."/>
            <person name="Grover C."/>
            <person name="Hu G."/>
            <person name="Conover J."/>
            <person name="Carlson J."/>
            <person name="Shu S."/>
            <person name="Boston L."/>
            <person name="Williams M."/>
            <person name="Peterson D."/>
            <person name="Mcgee K."/>
            <person name="Jones D."/>
            <person name="Wendel J."/>
            <person name="Stelly D."/>
            <person name="Grimwood J."/>
            <person name="Schmutz J."/>
        </authorList>
    </citation>
    <scope>NUCLEOTIDE SEQUENCE [LARGE SCALE GENOMIC DNA]</scope>
    <source>
        <strain evidence="1">7179.01</strain>
    </source>
</reference>
<protein>
    <submittedName>
        <fullName evidence="1">Uncharacterized protein</fullName>
    </submittedName>
</protein>
<organism evidence="1 2">
    <name type="scientific">Gossypium tomentosum</name>
    <name type="common">Hawaiian cotton</name>
    <name type="synonym">Gossypium sandvicense</name>
    <dbReference type="NCBI Taxonomy" id="34277"/>
    <lineage>
        <taxon>Eukaryota</taxon>
        <taxon>Viridiplantae</taxon>
        <taxon>Streptophyta</taxon>
        <taxon>Embryophyta</taxon>
        <taxon>Tracheophyta</taxon>
        <taxon>Spermatophyta</taxon>
        <taxon>Magnoliopsida</taxon>
        <taxon>eudicotyledons</taxon>
        <taxon>Gunneridae</taxon>
        <taxon>Pentapetalae</taxon>
        <taxon>rosids</taxon>
        <taxon>malvids</taxon>
        <taxon>Malvales</taxon>
        <taxon>Malvaceae</taxon>
        <taxon>Malvoideae</taxon>
        <taxon>Gossypium</taxon>
    </lineage>
</organism>
<name>A0A5D2MA58_GOSTO</name>
<gene>
    <name evidence="1" type="ORF">ES332_D01G159600v1</name>
</gene>
<evidence type="ECO:0000313" key="2">
    <source>
        <dbReference type="Proteomes" id="UP000322667"/>
    </source>
</evidence>
<evidence type="ECO:0000313" key="1">
    <source>
        <dbReference type="EMBL" id="TYH88039.1"/>
    </source>
</evidence>
<keyword evidence="2" id="KW-1185">Reference proteome</keyword>